<dbReference type="InterPro" id="IPR033887">
    <property type="entry name" value="PTS_IIA_man"/>
</dbReference>
<keyword evidence="6" id="KW-0598">Phosphotransferase system</keyword>
<evidence type="ECO:0000256" key="6">
    <source>
        <dbReference type="ARBA" id="ARBA00022683"/>
    </source>
</evidence>
<evidence type="ECO:0000256" key="3">
    <source>
        <dbReference type="ARBA" id="ARBA00022490"/>
    </source>
</evidence>
<sequence length="134" mass="15055">MITHAQLGQSLIDTLEFIMDMKYENLAAVSIDIKENPDTLLKKIKNAIKKVRHGQGVIIFTDMFGGTPSNLSYSFLEEDKVEVMSGVNLPILMKAMEIREKAPLKETVQNLVEYGKRSISQASAILKGEENRQQ</sequence>
<evidence type="ECO:0000256" key="4">
    <source>
        <dbReference type="ARBA" id="ARBA00022597"/>
    </source>
</evidence>
<protein>
    <submittedName>
        <fullName evidence="9">PTS system, mannose-specific IIA component</fullName>
    </submittedName>
</protein>
<feature type="domain" description="PTS EIIA type-4" evidence="8">
    <location>
        <begin position="1"/>
        <end position="119"/>
    </location>
</feature>
<evidence type="ECO:0000256" key="5">
    <source>
        <dbReference type="ARBA" id="ARBA00022679"/>
    </source>
</evidence>
<keyword evidence="3" id="KW-0963">Cytoplasm</keyword>
<dbReference type="Pfam" id="PF03610">
    <property type="entry name" value="EIIA-man"/>
    <property type="match status" value="1"/>
</dbReference>
<evidence type="ECO:0000259" key="8">
    <source>
        <dbReference type="PROSITE" id="PS51096"/>
    </source>
</evidence>
<evidence type="ECO:0000313" key="10">
    <source>
        <dbReference type="Proteomes" id="UP000192418"/>
    </source>
</evidence>
<proteinExistence type="predicted"/>
<reference evidence="9 10" key="1">
    <citation type="submission" date="2017-04" db="EMBL/GenBank/DDBJ databases">
        <authorList>
            <person name="Afonso C.L."/>
            <person name="Miller P.J."/>
            <person name="Scott M.A."/>
            <person name="Spackman E."/>
            <person name="Goraichik I."/>
            <person name="Dimitrov K.M."/>
            <person name="Suarez D.L."/>
            <person name="Swayne D.E."/>
        </authorList>
    </citation>
    <scope>NUCLEOTIDE SEQUENCE [LARGE SCALE GENOMIC DNA]</scope>
    <source>
        <strain evidence="9 10">DSM 3385</strain>
    </source>
</reference>
<dbReference type="GO" id="GO:0009401">
    <property type="term" value="P:phosphoenolpyruvate-dependent sugar phosphotransferase system"/>
    <property type="evidence" value="ECO:0007669"/>
    <property type="project" value="UniProtKB-KW"/>
</dbReference>
<dbReference type="PANTHER" id="PTHR33799:SF1">
    <property type="entry name" value="PTS SYSTEM MANNOSE-SPECIFIC EIIAB COMPONENT-RELATED"/>
    <property type="match status" value="1"/>
</dbReference>
<dbReference type="PANTHER" id="PTHR33799">
    <property type="entry name" value="PTS PERMEASE-RELATED-RELATED"/>
    <property type="match status" value="1"/>
</dbReference>
<keyword evidence="7" id="KW-0418">Kinase</keyword>
<dbReference type="InterPro" id="IPR036662">
    <property type="entry name" value="PTS_EIIA_man-typ_sf"/>
</dbReference>
<dbReference type="Gene3D" id="3.40.50.510">
    <property type="entry name" value="Phosphotransferase system, mannose-type IIA component"/>
    <property type="match status" value="1"/>
</dbReference>
<dbReference type="EMBL" id="FWXY01000012">
    <property type="protein sequence ID" value="SMC83653.1"/>
    <property type="molecule type" value="Genomic_DNA"/>
</dbReference>
<name>A0A1W2CEL4_9BACT</name>
<dbReference type="AlphaFoldDB" id="A0A1W2CEL4"/>
<accession>A0A1W2CEL4</accession>
<dbReference type="GO" id="GO:0005737">
    <property type="term" value="C:cytoplasm"/>
    <property type="evidence" value="ECO:0007669"/>
    <property type="project" value="UniProtKB-SubCell"/>
</dbReference>
<gene>
    <name evidence="9" type="ORF">SAMN02746065_11218</name>
</gene>
<keyword evidence="10" id="KW-1185">Reference proteome</keyword>
<dbReference type="CDD" id="cd00006">
    <property type="entry name" value="PTS_IIA_man"/>
    <property type="match status" value="1"/>
</dbReference>
<dbReference type="InterPro" id="IPR004701">
    <property type="entry name" value="PTS_EIIA_man-typ"/>
</dbReference>
<dbReference type="PROSITE" id="PS51096">
    <property type="entry name" value="PTS_EIIA_TYPE_4"/>
    <property type="match status" value="1"/>
</dbReference>
<comment type="subcellular location">
    <subcellularLocation>
        <location evidence="1">Cytoplasm</location>
    </subcellularLocation>
</comment>
<organism evidence="9 10">
    <name type="scientific">Desulfocicer vacuolatum DSM 3385</name>
    <dbReference type="NCBI Taxonomy" id="1121400"/>
    <lineage>
        <taxon>Bacteria</taxon>
        <taxon>Pseudomonadati</taxon>
        <taxon>Thermodesulfobacteriota</taxon>
        <taxon>Desulfobacteria</taxon>
        <taxon>Desulfobacterales</taxon>
        <taxon>Desulfobacteraceae</taxon>
        <taxon>Desulfocicer</taxon>
    </lineage>
</organism>
<dbReference type="GO" id="GO:0016020">
    <property type="term" value="C:membrane"/>
    <property type="evidence" value="ECO:0007669"/>
    <property type="project" value="InterPro"/>
</dbReference>
<dbReference type="STRING" id="1121400.SAMN02746065_11218"/>
<evidence type="ECO:0000256" key="1">
    <source>
        <dbReference type="ARBA" id="ARBA00004496"/>
    </source>
</evidence>
<dbReference type="GO" id="GO:0016301">
    <property type="term" value="F:kinase activity"/>
    <property type="evidence" value="ECO:0007669"/>
    <property type="project" value="UniProtKB-KW"/>
</dbReference>
<dbReference type="SUPFAM" id="SSF53062">
    <property type="entry name" value="PTS system fructose IIA component-like"/>
    <property type="match status" value="1"/>
</dbReference>
<evidence type="ECO:0000313" key="9">
    <source>
        <dbReference type="EMBL" id="SMC83653.1"/>
    </source>
</evidence>
<evidence type="ECO:0000256" key="7">
    <source>
        <dbReference type="ARBA" id="ARBA00022777"/>
    </source>
</evidence>
<dbReference type="Proteomes" id="UP000192418">
    <property type="component" value="Unassembled WGS sequence"/>
</dbReference>
<keyword evidence="2" id="KW-0813">Transport</keyword>
<keyword evidence="4" id="KW-0762">Sugar transport</keyword>
<dbReference type="InterPro" id="IPR051471">
    <property type="entry name" value="Bacterial_PTS_sugar_comp"/>
</dbReference>
<evidence type="ECO:0000256" key="2">
    <source>
        <dbReference type="ARBA" id="ARBA00022448"/>
    </source>
</evidence>
<keyword evidence="5" id="KW-0808">Transferase</keyword>